<evidence type="ECO:0000313" key="3">
    <source>
        <dbReference type="Proteomes" id="UP000558488"/>
    </source>
</evidence>
<reference evidence="2 3" key="1">
    <citation type="journal article" date="2020" name="Nature">
        <title>Six reference-quality genomes reveal evolution of bat adaptations.</title>
        <authorList>
            <person name="Jebb D."/>
            <person name="Huang Z."/>
            <person name="Pippel M."/>
            <person name="Hughes G.M."/>
            <person name="Lavrichenko K."/>
            <person name="Devanna P."/>
            <person name="Winkler S."/>
            <person name="Jermiin L.S."/>
            <person name="Skirmuntt E.C."/>
            <person name="Katzourakis A."/>
            <person name="Burkitt-Gray L."/>
            <person name="Ray D.A."/>
            <person name="Sullivan K.A.M."/>
            <person name="Roscito J.G."/>
            <person name="Kirilenko B.M."/>
            <person name="Davalos L.M."/>
            <person name="Corthals A.P."/>
            <person name="Power M.L."/>
            <person name="Jones G."/>
            <person name="Ransome R.D."/>
            <person name="Dechmann D.K.N."/>
            <person name="Locatelli A.G."/>
            <person name="Puechmaille S.J."/>
            <person name="Fedrigo O."/>
            <person name="Jarvis E.D."/>
            <person name="Hiller M."/>
            <person name="Vernes S.C."/>
            <person name="Myers E.W."/>
            <person name="Teeling E.C."/>
        </authorList>
    </citation>
    <scope>NUCLEOTIDE SEQUENCE [LARGE SCALE GENOMIC DNA]</scope>
    <source>
        <strain evidence="2">MPipKuh1</strain>
        <tissue evidence="2">Flight muscle</tissue>
    </source>
</reference>
<feature type="transmembrane region" description="Helical" evidence="1">
    <location>
        <begin position="120"/>
        <end position="139"/>
    </location>
</feature>
<sequence>MAFLLEAWSPGEVSLSILCFLSQNITHHFDTLYQMEILSSSNLSKLVNWQRKLFFCLKIKITACTLFREQIIRKVTICTKVHQVTRLQLNHLTVLLDMSNTTYIAIKLLQRVLCVSITDLLLYITLFGLTIYSVLAHIVA</sequence>
<keyword evidence="1" id="KW-0812">Transmembrane</keyword>
<keyword evidence="1" id="KW-0472">Membrane</keyword>
<proteinExistence type="predicted"/>
<accession>A0A7J7X0D8</accession>
<protein>
    <submittedName>
        <fullName evidence="2">Uncharacterized protein</fullName>
    </submittedName>
</protein>
<keyword evidence="1" id="KW-1133">Transmembrane helix</keyword>
<name>A0A7J7X0D8_PIPKU</name>
<comment type="caution">
    <text evidence="2">The sequence shown here is derived from an EMBL/GenBank/DDBJ whole genome shotgun (WGS) entry which is preliminary data.</text>
</comment>
<gene>
    <name evidence="2" type="ORF">mPipKuh1_010758</name>
</gene>
<evidence type="ECO:0000256" key="1">
    <source>
        <dbReference type="SAM" id="Phobius"/>
    </source>
</evidence>
<keyword evidence="3" id="KW-1185">Reference proteome</keyword>
<organism evidence="2 3">
    <name type="scientific">Pipistrellus kuhlii</name>
    <name type="common">Kuhl's pipistrelle</name>
    <dbReference type="NCBI Taxonomy" id="59472"/>
    <lineage>
        <taxon>Eukaryota</taxon>
        <taxon>Metazoa</taxon>
        <taxon>Chordata</taxon>
        <taxon>Craniata</taxon>
        <taxon>Vertebrata</taxon>
        <taxon>Euteleostomi</taxon>
        <taxon>Mammalia</taxon>
        <taxon>Eutheria</taxon>
        <taxon>Laurasiatheria</taxon>
        <taxon>Chiroptera</taxon>
        <taxon>Yangochiroptera</taxon>
        <taxon>Vespertilionidae</taxon>
        <taxon>Pipistrellus</taxon>
    </lineage>
</organism>
<dbReference type="EMBL" id="JACAGB010000009">
    <property type="protein sequence ID" value="KAF6343038.1"/>
    <property type="molecule type" value="Genomic_DNA"/>
</dbReference>
<evidence type="ECO:0000313" key="2">
    <source>
        <dbReference type="EMBL" id="KAF6343038.1"/>
    </source>
</evidence>
<dbReference type="AlphaFoldDB" id="A0A7J7X0D8"/>
<dbReference type="Proteomes" id="UP000558488">
    <property type="component" value="Unassembled WGS sequence"/>
</dbReference>